<dbReference type="GO" id="GO:0000166">
    <property type="term" value="F:nucleotide binding"/>
    <property type="evidence" value="ECO:0007669"/>
    <property type="project" value="UniProtKB-KW"/>
</dbReference>
<protein>
    <submittedName>
        <fullName evidence="11">CCA-adding enzyme</fullName>
        <ecNumber evidence="11">2.7.7.72</ecNumber>
    </submittedName>
</protein>
<keyword evidence="4 11" id="KW-0548">Nucleotidyltransferase</keyword>
<dbReference type="SUPFAM" id="SSF81301">
    <property type="entry name" value="Nucleotidyltransferase"/>
    <property type="match status" value="1"/>
</dbReference>
<dbReference type="GO" id="GO:0004810">
    <property type="term" value="F:CCA tRNA nucleotidyltransferase activity"/>
    <property type="evidence" value="ECO:0007669"/>
    <property type="project" value="UniProtKB-EC"/>
</dbReference>
<sequence>MKFDIPNYVKKIIVALTNAGFEAYVVGGAVRDLLLGKEPKDFDIATNARPDEIKLVAQQNGFGIVRELGQNFGVIMLTIGKNTVEVAAFRNETYGADAHRPAEVWYCDTVEEDLGRRDFTINAMALDYGGGIIDFFSGREDLQKKILKTVGNADKRFEEDALRMFRACRFIGQLGFSYDIKIKSAIKRNLTKVEGLSLERVRTELNKLVCSQYAEKGMELLVDSGLAGESCRYRADKTEQLIPILPELMKLVGVKQNSRYHQYDVWNHTLAALANSDRSLEVGWAIILHDVAKGLEGIRGVNAEGEPTDFGHDVLGAKMAKNILTRLHFSTVVIQRVTWLVKNHMRFGTNIAAKDETTLRWIRQTAREGMFRVTKEMAEAFKQLVALCIADLSATTAHEQEVIAAQMYGKKLIIMAYEMPVHTTDLNISGKELGEIVPKQTDLAEIMQLLLLRVQDGELTNEQSILRKAVQAWHERSRHKKR</sequence>
<feature type="domain" description="tRNA nucleotidyltransferase/poly(A) polymerase RNA and SrmB- binding" evidence="10">
    <location>
        <begin position="175"/>
        <end position="227"/>
    </location>
</feature>
<dbReference type="GO" id="GO:0046872">
    <property type="term" value="F:metal ion binding"/>
    <property type="evidence" value="ECO:0007669"/>
    <property type="project" value="UniProtKB-KW"/>
</dbReference>
<proteinExistence type="predicted"/>
<dbReference type="CDD" id="cd05398">
    <property type="entry name" value="NT_ClassII-CCAase"/>
    <property type="match status" value="1"/>
</dbReference>
<keyword evidence="3" id="KW-0819">tRNA processing</keyword>
<dbReference type="PANTHER" id="PTHR46173:SF1">
    <property type="entry name" value="CCA TRNA NUCLEOTIDYLTRANSFERASE 1, MITOCHONDRIAL"/>
    <property type="match status" value="1"/>
</dbReference>
<organism evidence="11">
    <name type="scientific">bioreactor metagenome</name>
    <dbReference type="NCBI Taxonomy" id="1076179"/>
    <lineage>
        <taxon>unclassified sequences</taxon>
        <taxon>metagenomes</taxon>
        <taxon>ecological metagenomes</taxon>
    </lineage>
</organism>
<evidence type="ECO:0000256" key="4">
    <source>
        <dbReference type="ARBA" id="ARBA00022695"/>
    </source>
</evidence>
<dbReference type="InterPro" id="IPR050264">
    <property type="entry name" value="Bact_CCA-adding_enz_type3_sf"/>
</dbReference>
<evidence type="ECO:0000256" key="1">
    <source>
        <dbReference type="ARBA" id="ARBA00001946"/>
    </source>
</evidence>
<feature type="domain" description="Poly A polymerase head" evidence="8">
    <location>
        <begin position="23"/>
        <end position="147"/>
    </location>
</feature>
<dbReference type="InterPro" id="IPR006674">
    <property type="entry name" value="HD_domain"/>
</dbReference>
<evidence type="ECO:0000259" key="9">
    <source>
        <dbReference type="Pfam" id="PF01966"/>
    </source>
</evidence>
<keyword evidence="6" id="KW-0547">Nucleotide-binding</keyword>
<dbReference type="GO" id="GO:0008033">
    <property type="term" value="P:tRNA processing"/>
    <property type="evidence" value="ECO:0007669"/>
    <property type="project" value="UniProtKB-KW"/>
</dbReference>
<comment type="cofactor">
    <cofactor evidence="1">
        <name>Mg(2+)</name>
        <dbReference type="ChEBI" id="CHEBI:18420"/>
    </cofactor>
</comment>
<dbReference type="Pfam" id="PF12627">
    <property type="entry name" value="PolyA_pol_RNAbd"/>
    <property type="match status" value="1"/>
</dbReference>
<dbReference type="InterPro" id="IPR043519">
    <property type="entry name" value="NT_sf"/>
</dbReference>
<keyword evidence="2 11" id="KW-0808">Transferase</keyword>
<dbReference type="Pfam" id="PF01743">
    <property type="entry name" value="PolyA_pol"/>
    <property type="match status" value="1"/>
</dbReference>
<comment type="caution">
    <text evidence="11">The sequence shown here is derived from an EMBL/GenBank/DDBJ whole genome shotgun (WGS) entry which is preliminary data.</text>
</comment>
<gene>
    <name evidence="11" type="primary">cca_17</name>
    <name evidence="11" type="ORF">SDC9_40792</name>
</gene>
<dbReference type="EC" id="2.7.7.72" evidence="11"/>
<dbReference type="SUPFAM" id="SSF81891">
    <property type="entry name" value="Poly A polymerase C-terminal region-like"/>
    <property type="match status" value="1"/>
</dbReference>
<reference evidence="11" key="1">
    <citation type="submission" date="2019-08" db="EMBL/GenBank/DDBJ databases">
        <authorList>
            <person name="Kucharzyk K."/>
            <person name="Murdoch R.W."/>
            <person name="Higgins S."/>
            <person name="Loffler F."/>
        </authorList>
    </citation>
    <scope>NUCLEOTIDE SEQUENCE</scope>
</reference>
<dbReference type="Gene3D" id="1.10.3090.10">
    <property type="entry name" value="cca-adding enzyme, domain 2"/>
    <property type="match status" value="1"/>
</dbReference>
<feature type="domain" description="HD" evidence="9">
    <location>
        <begin position="277"/>
        <end position="349"/>
    </location>
</feature>
<dbReference type="InterPro" id="IPR002646">
    <property type="entry name" value="PolA_pol_head_dom"/>
</dbReference>
<dbReference type="InterPro" id="IPR032828">
    <property type="entry name" value="PolyA_RNA-bd"/>
</dbReference>
<dbReference type="GO" id="GO:0000049">
    <property type="term" value="F:tRNA binding"/>
    <property type="evidence" value="ECO:0007669"/>
    <property type="project" value="TreeGrafter"/>
</dbReference>
<evidence type="ECO:0000256" key="5">
    <source>
        <dbReference type="ARBA" id="ARBA00022723"/>
    </source>
</evidence>
<keyword evidence="5" id="KW-0479">Metal-binding</keyword>
<evidence type="ECO:0000256" key="6">
    <source>
        <dbReference type="ARBA" id="ARBA00022741"/>
    </source>
</evidence>
<evidence type="ECO:0000256" key="3">
    <source>
        <dbReference type="ARBA" id="ARBA00022694"/>
    </source>
</evidence>
<dbReference type="Gene3D" id="3.30.460.10">
    <property type="entry name" value="Beta Polymerase, domain 2"/>
    <property type="match status" value="1"/>
</dbReference>
<name>A0A644VTM3_9ZZZZ</name>
<dbReference type="EMBL" id="VSSQ01000436">
    <property type="protein sequence ID" value="MPL94637.1"/>
    <property type="molecule type" value="Genomic_DNA"/>
</dbReference>
<evidence type="ECO:0000259" key="10">
    <source>
        <dbReference type="Pfam" id="PF12627"/>
    </source>
</evidence>
<accession>A0A644VTM3</accession>
<keyword evidence="7" id="KW-0460">Magnesium</keyword>
<evidence type="ECO:0000259" key="8">
    <source>
        <dbReference type="Pfam" id="PF01743"/>
    </source>
</evidence>
<evidence type="ECO:0000256" key="7">
    <source>
        <dbReference type="ARBA" id="ARBA00022842"/>
    </source>
</evidence>
<dbReference type="Pfam" id="PF01966">
    <property type="entry name" value="HD"/>
    <property type="match status" value="1"/>
</dbReference>
<dbReference type="AlphaFoldDB" id="A0A644VTM3"/>
<evidence type="ECO:0000313" key="11">
    <source>
        <dbReference type="EMBL" id="MPL94637.1"/>
    </source>
</evidence>
<dbReference type="PANTHER" id="PTHR46173">
    <property type="entry name" value="CCA TRNA NUCLEOTIDYLTRANSFERASE 1, MITOCHONDRIAL"/>
    <property type="match status" value="1"/>
</dbReference>
<evidence type="ECO:0000256" key="2">
    <source>
        <dbReference type="ARBA" id="ARBA00022679"/>
    </source>
</evidence>